<evidence type="ECO:0000313" key="4">
    <source>
        <dbReference type="Proteomes" id="UP000006853"/>
    </source>
</evidence>
<dbReference type="Gene3D" id="3.90.70.10">
    <property type="entry name" value="Cysteine proteinases"/>
    <property type="match status" value="1"/>
</dbReference>
<dbReference type="GO" id="GO:0016579">
    <property type="term" value="P:protein deubiquitination"/>
    <property type="evidence" value="ECO:0007669"/>
    <property type="project" value="InterPro"/>
</dbReference>
<reference evidence="3 4" key="2">
    <citation type="journal article" date="2016" name="FEMS Yeast Res.">
        <title>Curation of the genome annotation of Pichia pastoris (Komagataella phaffii) CBS7435 from gene level to protein function.</title>
        <authorList>
            <person name="Valli M."/>
            <person name="Tatto N.E."/>
            <person name="Peymann A."/>
            <person name="Gruber C."/>
            <person name="Landes N."/>
            <person name="Ekker H."/>
            <person name="Thallinger G.G."/>
            <person name="Mattanovich D."/>
            <person name="Gasser B."/>
            <person name="Graf A.B."/>
        </authorList>
    </citation>
    <scope>GENOME REANNOTATION</scope>
    <source>
        <strain evidence="3 4">ATCC 76273 / CBS 7435 / CECT 11047 / NRRL Y-11430 / Wegner 21-1</strain>
    </source>
</reference>
<dbReference type="InterPro" id="IPR018200">
    <property type="entry name" value="USP_CS"/>
</dbReference>
<dbReference type="SUPFAM" id="SSF54001">
    <property type="entry name" value="Cysteine proteinases"/>
    <property type="match status" value="1"/>
</dbReference>
<dbReference type="PANTHER" id="PTHR24006:SF827">
    <property type="entry name" value="UBIQUITIN CARBOXYL-TERMINAL HYDROLASE 34"/>
    <property type="match status" value="1"/>
</dbReference>
<dbReference type="InterPro" id="IPR001394">
    <property type="entry name" value="Peptidase_C19_UCH"/>
</dbReference>
<feature type="region of interest" description="Disordered" evidence="1">
    <location>
        <begin position="564"/>
        <end position="641"/>
    </location>
</feature>
<dbReference type="InterPro" id="IPR028889">
    <property type="entry name" value="USP"/>
</dbReference>
<feature type="region of interest" description="Disordered" evidence="1">
    <location>
        <begin position="468"/>
        <end position="505"/>
    </location>
</feature>
<dbReference type="PROSITE" id="PS50235">
    <property type="entry name" value="USP_3"/>
    <property type="match status" value="1"/>
</dbReference>
<dbReference type="InterPro" id="IPR050164">
    <property type="entry name" value="Peptidase_C19"/>
</dbReference>
<dbReference type="PROSITE" id="PS00973">
    <property type="entry name" value="USP_2"/>
    <property type="match status" value="1"/>
</dbReference>
<evidence type="ECO:0000313" key="3">
    <source>
        <dbReference type="EMBL" id="SCV12417.1"/>
    </source>
</evidence>
<feature type="compositionally biased region" description="Basic and acidic residues" evidence="1">
    <location>
        <begin position="133"/>
        <end position="146"/>
    </location>
</feature>
<dbReference type="GO" id="GO:0005634">
    <property type="term" value="C:nucleus"/>
    <property type="evidence" value="ECO:0007669"/>
    <property type="project" value="TreeGrafter"/>
</dbReference>
<dbReference type="AlphaFoldDB" id="A0A1G4KQX7"/>
<feature type="domain" description="USP" evidence="2">
    <location>
        <begin position="89"/>
        <end position="678"/>
    </location>
</feature>
<gene>
    <name evidence="3" type="primary">UBP16</name>
    <name evidence="3" type="ordered locus">PP7435_Chr4-0838</name>
</gene>
<protein>
    <submittedName>
        <fullName evidence="3">Ubiquitin carboxyl-terminal hydrolase 16</fullName>
    </submittedName>
</protein>
<feature type="region of interest" description="Disordered" evidence="1">
    <location>
        <begin position="133"/>
        <end position="152"/>
    </location>
</feature>
<dbReference type="PANTHER" id="PTHR24006">
    <property type="entry name" value="UBIQUITIN CARBOXYL-TERMINAL HYDROLASE"/>
    <property type="match status" value="1"/>
</dbReference>
<keyword evidence="4" id="KW-1185">Reference proteome</keyword>
<feature type="compositionally biased region" description="Polar residues" evidence="1">
    <location>
        <begin position="621"/>
        <end position="641"/>
    </location>
</feature>
<dbReference type="Proteomes" id="UP000006853">
    <property type="component" value="Chromosome 4"/>
</dbReference>
<name>A0A1G4KQX7_KOMPC</name>
<feature type="compositionally biased region" description="Basic and acidic residues" evidence="1">
    <location>
        <begin position="494"/>
        <end position="505"/>
    </location>
</feature>
<reference evidence="3 4" key="1">
    <citation type="journal article" date="2011" name="J. Biotechnol.">
        <title>High-quality genome sequence of Pichia pastoris CBS7435.</title>
        <authorList>
            <person name="Kuberl A."/>
            <person name="Schneider J."/>
            <person name="Thallinger G.G."/>
            <person name="Anderl I."/>
            <person name="Wibberg D."/>
            <person name="Hajek T."/>
            <person name="Jaenicke S."/>
            <person name="Brinkrolf K."/>
            <person name="Goesmann A."/>
            <person name="Szczepanowski R."/>
            <person name="Puhler A."/>
            <person name="Schwab H."/>
            <person name="Glieder A."/>
            <person name="Pichler H."/>
        </authorList>
    </citation>
    <scope>NUCLEOTIDE SEQUENCE [LARGE SCALE GENOMIC DNA]</scope>
    <source>
        <strain evidence="4">ATCC 76273 / CBS 7435 / CECT 11047 / NRRL Y-11430 / Wegner 21-1</strain>
    </source>
</reference>
<sequence length="679" mass="76532">MDLEETLSNHLTNFLFRSSPQHPSLIIAQPSTYTFQTSPVVQWLSKRKFSSLLTLALLSLSYYIIAPSIPCLNREPRGMFKKRPDKTTTGLINATVDCFANSTVQALASLPGLNVYLNDFFSTQSALGKLLEDRRSNEEPHNDTRSSDLSVPSTPLHEALSILLSQLQETIYERRSISVWSFLNVLEKIFNSRISKSQHDAHELLQLILETLEKEYVSVQLFIGVNEELFNDSPVSIPQFPFSSLSINQLRSVECGGSSSLGFDHMAIYSLPTPRKPFISLPDLIKENQREVIEGYNCVKCNVLFCIDVLSKSPDPTPTERENLKQLKKLNVTLKINDDLPPSLQAFVDQTCKRYKYQLKSTLIRNHGLAKPPKILPIHLSRSIFLQSQAVRNSCKVEFDEILALDINESILEEAQKFIDEKLKEAIQDAKERKPIDNNSSETLPPNLLFTEDEKHVGIEEPMFVENAGQDSEDESLSSNEHIESSNTVTNADNESKNLESSAKVESETSIKKCTYKLQAVICHQGSHRIGHYECYRRKPHYYKTSTSNEFLSDVPELLFKAPAEETAGPPPETPLSDPSPEVDESNQDIPSDAVKSPESSGSRFRRRMSSIISMPKLNDDNSPANSSDQQSKPTRKLVSSSVKNPFWKISDSKITEYKLEDVLKDSGAAYMLFYELLP</sequence>
<dbReference type="InterPro" id="IPR038765">
    <property type="entry name" value="Papain-like_cys_pep_sf"/>
</dbReference>
<evidence type="ECO:0000259" key="2">
    <source>
        <dbReference type="PROSITE" id="PS50235"/>
    </source>
</evidence>
<keyword evidence="3" id="KW-0378">Hydrolase</keyword>
<proteinExistence type="predicted"/>
<evidence type="ECO:0000256" key="1">
    <source>
        <dbReference type="SAM" id="MobiDB-lite"/>
    </source>
</evidence>
<organism evidence="3 4">
    <name type="scientific">Komagataella phaffii (strain ATCC 76273 / CBS 7435 / CECT 11047 / NRRL Y-11430 / Wegner 21-1)</name>
    <name type="common">Yeast</name>
    <name type="synonym">Pichia pastoris</name>
    <dbReference type="NCBI Taxonomy" id="981350"/>
    <lineage>
        <taxon>Eukaryota</taxon>
        <taxon>Fungi</taxon>
        <taxon>Dikarya</taxon>
        <taxon>Ascomycota</taxon>
        <taxon>Saccharomycotina</taxon>
        <taxon>Pichiomycetes</taxon>
        <taxon>Pichiales</taxon>
        <taxon>Pichiaceae</taxon>
        <taxon>Komagataella</taxon>
    </lineage>
</organism>
<accession>A0A1G4KQX7</accession>
<dbReference type="Pfam" id="PF00443">
    <property type="entry name" value="UCH"/>
    <property type="match status" value="1"/>
</dbReference>
<dbReference type="GO" id="GO:0005829">
    <property type="term" value="C:cytosol"/>
    <property type="evidence" value="ECO:0007669"/>
    <property type="project" value="TreeGrafter"/>
</dbReference>
<dbReference type="EMBL" id="FR839631">
    <property type="protein sequence ID" value="SCV12417.1"/>
    <property type="molecule type" value="Genomic_DNA"/>
</dbReference>
<feature type="compositionally biased region" description="Polar residues" evidence="1">
    <location>
        <begin position="477"/>
        <end position="493"/>
    </location>
</feature>
<dbReference type="GO" id="GO:0004843">
    <property type="term" value="F:cysteine-type deubiquitinase activity"/>
    <property type="evidence" value="ECO:0007669"/>
    <property type="project" value="InterPro"/>
</dbReference>